<dbReference type="InterPro" id="IPR012337">
    <property type="entry name" value="RNaseH-like_sf"/>
</dbReference>
<comment type="similarity">
    <text evidence="1">Belongs to the CAF1 family.</text>
</comment>
<evidence type="ECO:0000259" key="18">
    <source>
        <dbReference type="Pfam" id="PF01557"/>
    </source>
</evidence>
<dbReference type="NCBIfam" id="TIGR00293">
    <property type="entry name" value="prefoldin subunit alpha"/>
    <property type="match status" value="1"/>
</dbReference>
<dbReference type="Pfam" id="PF01557">
    <property type="entry name" value="FAA_hydrolase"/>
    <property type="match status" value="1"/>
</dbReference>
<evidence type="ECO:0000256" key="7">
    <source>
        <dbReference type="ARBA" id="ARBA00032305"/>
    </source>
</evidence>
<organism evidence="19">
    <name type="scientific">Notodromas monacha</name>
    <dbReference type="NCBI Taxonomy" id="399045"/>
    <lineage>
        <taxon>Eukaryota</taxon>
        <taxon>Metazoa</taxon>
        <taxon>Ecdysozoa</taxon>
        <taxon>Arthropoda</taxon>
        <taxon>Crustacea</taxon>
        <taxon>Oligostraca</taxon>
        <taxon>Ostracoda</taxon>
        <taxon>Podocopa</taxon>
        <taxon>Podocopida</taxon>
        <taxon>Cypridocopina</taxon>
        <taxon>Cypridoidea</taxon>
        <taxon>Cyprididae</taxon>
        <taxon>Notodromas</taxon>
    </lineage>
</organism>
<comment type="catalytic activity">
    <reaction evidence="17">
        <text>acetylpyruvate + H2O = acetate + pyruvate + H(+)</text>
        <dbReference type="Rhea" id="RHEA:16097"/>
        <dbReference type="ChEBI" id="CHEBI:15360"/>
        <dbReference type="ChEBI" id="CHEBI:15361"/>
        <dbReference type="ChEBI" id="CHEBI:15377"/>
        <dbReference type="ChEBI" id="CHEBI:15378"/>
        <dbReference type="ChEBI" id="CHEBI:30089"/>
    </reaction>
</comment>
<dbReference type="SUPFAM" id="SSF82708">
    <property type="entry name" value="R3H domain"/>
    <property type="match status" value="1"/>
</dbReference>
<evidence type="ECO:0000256" key="6">
    <source>
        <dbReference type="ARBA" id="ARBA00023186"/>
    </source>
</evidence>
<comment type="catalytic activity">
    <reaction evidence="15">
        <text>3-fumarylpyruvate + H2O = fumarate + pyruvate + H(+)</text>
        <dbReference type="Rhea" id="RHEA:26168"/>
        <dbReference type="ChEBI" id="CHEBI:15361"/>
        <dbReference type="ChEBI" id="CHEBI:15377"/>
        <dbReference type="ChEBI" id="CHEBI:15378"/>
        <dbReference type="ChEBI" id="CHEBI:16854"/>
        <dbReference type="ChEBI" id="CHEBI:29806"/>
    </reaction>
</comment>
<dbReference type="GO" id="GO:0003723">
    <property type="term" value="F:RNA binding"/>
    <property type="evidence" value="ECO:0007669"/>
    <property type="project" value="TreeGrafter"/>
</dbReference>
<evidence type="ECO:0000256" key="8">
    <source>
        <dbReference type="ARBA" id="ARBA00039040"/>
    </source>
</evidence>
<feature type="domain" description="Fumarylacetoacetase-like C-terminal" evidence="18">
    <location>
        <begin position="13"/>
        <end position="210"/>
    </location>
</feature>
<evidence type="ECO:0000256" key="2">
    <source>
        <dbReference type="ARBA" id="ARBA00010048"/>
    </source>
</evidence>
<dbReference type="InterPro" id="IPR036397">
    <property type="entry name" value="RNaseH_sf"/>
</dbReference>
<dbReference type="PANTHER" id="PTHR15092">
    <property type="entry name" value="POLY A -SPECIFIC RIBONUCLEASE/TARGET OF EGR1, MEMBER 1"/>
    <property type="match status" value="1"/>
</dbReference>
<reference evidence="19" key="1">
    <citation type="submission" date="2020-11" db="EMBL/GenBank/DDBJ databases">
        <authorList>
            <person name="Tran Van P."/>
        </authorList>
    </citation>
    <scope>NUCLEOTIDE SEQUENCE</scope>
</reference>
<dbReference type="Pfam" id="PF04857">
    <property type="entry name" value="CAF1"/>
    <property type="match status" value="1"/>
</dbReference>
<dbReference type="GO" id="GO:0000289">
    <property type="term" value="P:nuclear-transcribed mRNA poly(A) tail shortening"/>
    <property type="evidence" value="ECO:0007669"/>
    <property type="project" value="TreeGrafter"/>
</dbReference>
<comment type="similarity">
    <text evidence="3">Belongs to the FAH family.</text>
</comment>
<dbReference type="EC" id="3.7.1.5" evidence="8"/>
<dbReference type="GO" id="GO:0046872">
    <property type="term" value="F:metal ion binding"/>
    <property type="evidence" value="ECO:0007669"/>
    <property type="project" value="UniProtKB-KW"/>
</dbReference>
<evidence type="ECO:0000313" key="20">
    <source>
        <dbReference type="Proteomes" id="UP000678499"/>
    </source>
</evidence>
<dbReference type="Proteomes" id="UP000678499">
    <property type="component" value="Unassembled WGS sequence"/>
</dbReference>
<evidence type="ECO:0000256" key="13">
    <source>
        <dbReference type="ARBA" id="ARBA00044980"/>
    </source>
</evidence>
<dbReference type="CDD" id="cd23157">
    <property type="entry name" value="Prefoldin_5"/>
    <property type="match status" value="1"/>
</dbReference>
<dbReference type="EC" id="4.1.1.112" evidence="4"/>
<dbReference type="GO" id="GO:0019752">
    <property type="term" value="P:carboxylic acid metabolic process"/>
    <property type="evidence" value="ECO:0007669"/>
    <property type="project" value="UniProtKB-ARBA"/>
</dbReference>
<keyword evidence="5" id="KW-0479">Metal-binding</keyword>
<dbReference type="SUPFAM" id="SSF56529">
    <property type="entry name" value="FAH"/>
    <property type="match status" value="1"/>
</dbReference>
<dbReference type="GO" id="GO:0008948">
    <property type="term" value="F:oxaloacetate decarboxylase activity"/>
    <property type="evidence" value="ECO:0007669"/>
    <property type="project" value="UniProtKB-EC"/>
</dbReference>
<keyword evidence="6" id="KW-0143">Chaperone</keyword>
<gene>
    <name evidence="19" type="ORF">NMOB1V02_LOCUS8566</name>
</gene>
<dbReference type="GO" id="GO:0000175">
    <property type="term" value="F:3'-5'-RNA exonuclease activity"/>
    <property type="evidence" value="ECO:0007669"/>
    <property type="project" value="TreeGrafter"/>
</dbReference>
<dbReference type="FunFam" id="1.10.287.370:FF:000004">
    <property type="entry name" value="Probable prefoldin subunit 5"/>
    <property type="match status" value="1"/>
</dbReference>
<evidence type="ECO:0000256" key="1">
    <source>
        <dbReference type="ARBA" id="ARBA00008372"/>
    </source>
</evidence>
<comment type="catalytic activity">
    <reaction evidence="14">
        <text>a 3-acylpyruvate + H2O = a carboxylate + pyruvate + H(+)</text>
        <dbReference type="Rhea" id="RHEA:19009"/>
        <dbReference type="ChEBI" id="CHEBI:15361"/>
        <dbReference type="ChEBI" id="CHEBI:15377"/>
        <dbReference type="ChEBI" id="CHEBI:15378"/>
        <dbReference type="ChEBI" id="CHEBI:29067"/>
        <dbReference type="ChEBI" id="CHEBI:57278"/>
        <dbReference type="EC" id="3.7.1.5"/>
    </reaction>
</comment>
<keyword evidence="20" id="KW-1185">Reference proteome</keyword>
<dbReference type="GO" id="GO:1990432">
    <property type="term" value="P:siRNA 3'-end processing"/>
    <property type="evidence" value="ECO:0007669"/>
    <property type="project" value="TreeGrafter"/>
</dbReference>
<dbReference type="InterPro" id="IPR006941">
    <property type="entry name" value="RNase_CAF1"/>
</dbReference>
<evidence type="ECO:0000256" key="3">
    <source>
        <dbReference type="ARBA" id="ARBA00010211"/>
    </source>
</evidence>
<name>A0A7R9GFV2_9CRUS</name>
<dbReference type="Gene3D" id="3.90.850.10">
    <property type="entry name" value="Fumarylacetoacetase-like, C-terminal domain"/>
    <property type="match status" value="1"/>
</dbReference>
<dbReference type="EMBL" id="OA884515">
    <property type="protein sequence ID" value="CAD7280910.1"/>
    <property type="molecule type" value="Genomic_DNA"/>
</dbReference>
<evidence type="ECO:0000256" key="17">
    <source>
        <dbReference type="ARBA" id="ARBA00048846"/>
    </source>
</evidence>
<evidence type="ECO:0000256" key="12">
    <source>
        <dbReference type="ARBA" id="ARBA00044973"/>
    </source>
</evidence>
<evidence type="ECO:0000256" key="11">
    <source>
        <dbReference type="ARBA" id="ARBA00044911"/>
    </source>
</evidence>
<dbReference type="SUPFAM" id="SSF53098">
    <property type="entry name" value="Ribonuclease H-like"/>
    <property type="match status" value="1"/>
</dbReference>
<dbReference type="InterPro" id="IPR011234">
    <property type="entry name" value="Fumarylacetoacetase-like_C"/>
</dbReference>
<protein>
    <recommendedName>
        <fullName evidence="13">Oxaloacetate tautomerase FAHD1, mitochondrial</fullName>
        <ecNumber evidence="8">3.7.1.5</ecNumber>
        <ecNumber evidence="4">4.1.1.112</ecNumber>
        <ecNumber evidence="12">5.3.2.2</ecNumber>
    </recommendedName>
    <alternativeName>
        <fullName evidence="10">Acylpyruvase FAHD1</fullName>
    </alternativeName>
    <alternativeName>
        <fullName evidence="9">Fumarylacetoacetate hydrolase domain-containing protein 1</fullName>
    </alternativeName>
    <alternativeName>
        <fullName evidence="7">Oxaloacetate decarboxylase</fullName>
    </alternativeName>
</protein>
<evidence type="ECO:0000256" key="10">
    <source>
        <dbReference type="ARBA" id="ARBA00044830"/>
    </source>
</evidence>
<evidence type="ECO:0000256" key="4">
    <source>
        <dbReference type="ARBA" id="ARBA00012947"/>
    </source>
</evidence>
<dbReference type="OrthoDB" id="411064at2759"/>
<dbReference type="InterPro" id="IPR009053">
    <property type="entry name" value="Prefoldin"/>
</dbReference>
<sequence>MDVVTRFPEFGKKILCVGYNYRDRVEEMGKRPTERPLVFLKPSTSYVQCGQDLLIPPRTRQLEHEIELGAVISKKGKSISEDDAMDFVGGYCAALDMTARDLLHEAKARGQPWTIAKGFDTSCAVGEFIPKSRVPNPHVLELWCKVNGTMRQKANTSQMIYKIPELISYLSEIFTLEPGDFVLTGTPEGVSKVVPGDVIEGGITDLTTFTFTCSAAMDVLRDNVGEVMPLFTKMLEICDFVAIDTEITGICLRKNPFDTLDERYSSSHRDQAQFLVIQYGVCGFLFDNATRKYVYHPFNFYVFPAEREGLQNVFACLPSSLEFLVSHGFDFNKLIKDGVRFIRLDRAKVLTEKLVKNHEEALDSLARNAKPSQSNTTERIPIPKHLAVRMKDVVDRVDKMMGDPANTSVTIEDCQNPFLRKLIYSEVEHKYNNLHLSTDRHWQNGTNKTRMVISKGSADEQLKLNYEKKREELQAEIGFSSFIARLSESKKLVVGHNAFADLLHTIDQFVEEAPPDLASFKKLMLKYFPRSMDTKVLCRSKQLVDRITSSVLEDLVGVLSSEDFSLPEFVAAEGFPSYSLNCEKVHKASYDAFLTGVCFVGLATALGASSHELGGSPPKVDVNSSNLAPYVNKINSMIADMPFYDLENEQGRCFVYWISDTSAYVGINDKSKIDNVRALEKSPTVQMSNSETDPGAKFININQLSLPQLNQLKQQLDQEIELFTGSLQQLKMAESKFQESANNLAELKADGGNAISKDLLVPLSSSMYVQGQITDRERVMIEIGTGYYVTMDFNRASDYFKRKVAFVNTQMNKVQEAGQEKFKIRSAVEELLRQKIQSQMQAQGKPVTGVA</sequence>
<dbReference type="Pfam" id="PF02996">
    <property type="entry name" value="Prefoldin"/>
    <property type="match status" value="1"/>
</dbReference>
<dbReference type="Gene3D" id="3.30.420.10">
    <property type="entry name" value="Ribonuclease H-like superfamily/Ribonuclease H"/>
    <property type="match status" value="2"/>
</dbReference>
<proteinExistence type="inferred from homology"/>
<dbReference type="InterPro" id="IPR051181">
    <property type="entry name" value="CAF1_poly(A)_ribonucleases"/>
</dbReference>
<comment type="catalytic activity">
    <reaction evidence="16">
        <text>oxaloacetate + H(+) = pyruvate + CO2</text>
        <dbReference type="Rhea" id="RHEA:15641"/>
        <dbReference type="ChEBI" id="CHEBI:15361"/>
        <dbReference type="ChEBI" id="CHEBI:15378"/>
        <dbReference type="ChEBI" id="CHEBI:16452"/>
        <dbReference type="ChEBI" id="CHEBI:16526"/>
        <dbReference type="EC" id="4.1.1.112"/>
    </reaction>
</comment>
<evidence type="ECO:0000256" key="15">
    <source>
        <dbReference type="ARBA" id="ARBA00047963"/>
    </source>
</evidence>
<dbReference type="GO" id="GO:0005634">
    <property type="term" value="C:nucleus"/>
    <property type="evidence" value="ECO:0007669"/>
    <property type="project" value="TreeGrafter"/>
</dbReference>
<dbReference type="InterPro" id="IPR036867">
    <property type="entry name" value="R3H_dom_sf"/>
</dbReference>
<dbReference type="InterPro" id="IPR036663">
    <property type="entry name" value="Fumarylacetoacetase_C_sf"/>
</dbReference>
<evidence type="ECO:0000313" key="19">
    <source>
        <dbReference type="EMBL" id="CAD7280910.1"/>
    </source>
</evidence>
<evidence type="ECO:0000256" key="16">
    <source>
        <dbReference type="ARBA" id="ARBA00047973"/>
    </source>
</evidence>
<dbReference type="InterPro" id="IPR004127">
    <property type="entry name" value="Prefoldin_subunit_alpha"/>
</dbReference>
<evidence type="ECO:0000256" key="9">
    <source>
        <dbReference type="ARBA" id="ARBA00042340"/>
    </source>
</evidence>
<dbReference type="FunFam" id="3.90.850.10:FF:000003">
    <property type="entry name" value="Fumarylacetoacetate hydrolase domain-containing 1"/>
    <property type="match status" value="1"/>
</dbReference>
<dbReference type="Gene3D" id="1.10.287.370">
    <property type="match status" value="1"/>
</dbReference>
<dbReference type="EC" id="5.3.2.2" evidence="12"/>
<evidence type="ECO:0000256" key="5">
    <source>
        <dbReference type="ARBA" id="ARBA00022723"/>
    </source>
</evidence>
<dbReference type="AlphaFoldDB" id="A0A7R9GFV2"/>
<dbReference type="PANTHER" id="PTHR15092:SF44">
    <property type="entry name" value="POLY(A)-SPECIFIC RIBONUCLEASE PARN"/>
    <property type="match status" value="1"/>
</dbReference>
<dbReference type="GO" id="GO:1990431">
    <property type="term" value="P:priRNA 3'-end processing"/>
    <property type="evidence" value="ECO:0007669"/>
    <property type="project" value="TreeGrafter"/>
</dbReference>
<evidence type="ECO:0000256" key="14">
    <source>
        <dbReference type="ARBA" id="ARBA00047858"/>
    </source>
</evidence>
<dbReference type="EMBL" id="CAJPEX010002478">
    <property type="protein sequence ID" value="CAG0921062.1"/>
    <property type="molecule type" value="Genomic_DNA"/>
</dbReference>
<dbReference type="SUPFAM" id="SSF46579">
    <property type="entry name" value="Prefoldin"/>
    <property type="match status" value="1"/>
</dbReference>
<dbReference type="GO" id="GO:0050163">
    <property type="term" value="F:oxaloacetate tautomerase activity"/>
    <property type="evidence" value="ECO:0007669"/>
    <property type="project" value="UniProtKB-EC"/>
</dbReference>
<comment type="similarity">
    <text evidence="2">Belongs to the prefoldin subunit alpha family.</text>
</comment>
<accession>A0A7R9GFV2</accession>
<dbReference type="GO" id="GO:0047621">
    <property type="term" value="F:acylpyruvate hydrolase activity"/>
    <property type="evidence" value="ECO:0007669"/>
    <property type="project" value="UniProtKB-EC"/>
</dbReference>
<comment type="catalytic activity">
    <reaction evidence="11">
        <text>oxaloacetate = enol-oxaloacetate</text>
        <dbReference type="Rhea" id="RHEA:16021"/>
        <dbReference type="ChEBI" id="CHEBI:16452"/>
        <dbReference type="ChEBI" id="CHEBI:17479"/>
        <dbReference type="EC" id="5.3.2.2"/>
    </reaction>
    <physiologicalReaction direction="right-to-left" evidence="11">
        <dbReference type="Rhea" id="RHEA:16023"/>
    </physiologicalReaction>
</comment>